<dbReference type="PANTHER" id="PTHR43133:SF8">
    <property type="entry name" value="RNA POLYMERASE SIGMA FACTOR HI_1459-RELATED"/>
    <property type="match status" value="1"/>
</dbReference>
<evidence type="ECO:0000259" key="6">
    <source>
        <dbReference type="Pfam" id="PF08281"/>
    </source>
</evidence>
<dbReference type="InterPro" id="IPR013249">
    <property type="entry name" value="RNA_pol_sigma70_r4_t2"/>
</dbReference>
<dbReference type="NCBIfam" id="TIGR02937">
    <property type="entry name" value="sigma70-ECF"/>
    <property type="match status" value="1"/>
</dbReference>
<feature type="non-terminal residue" evidence="7">
    <location>
        <position position="1"/>
    </location>
</feature>
<comment type="caution">
    <text evidence="7">The sequence shown here is derived from an EMBL/GenBank/DDBJ whole genome shotgun (WGS) entry which is preliminary data.</text>
</comment>
<evidence type="ECO:0000256" key="3">
    <source>
        <dbReference type="ARBA" id="ARBA00023082"/>
    </source>
</evidence>
<evidence type="ECO:0000313" key="7">
    <source>
        <dbReference type="EMBL" id="MBI2096897.1"/>
    </source>
</evidence>
<protein>
    <submittedName>
        <fullName evidence="7">RNA polymerase sigma factor</fullName>
    </submittedName>
</protein>
<comment type="similarity">
    <text evidence="1">Belongs to the sigma-70 factor family. ECF subfamily.</text>
</comment>
<accession>A0A931WP37</accession>
<dbReference type="InterPro" id="IPR036388">
    <property type="entry name" value="WH-like_DNA-bd_sf"/>
</dbReference>
<evidence type="ECO:0000256" key="1">
    <source>
        <dbReference type="ARBA" id="ARBA00010641"/>
    </source>
</evidence>
<evidence type="ECO:0000313" key="8">
    <source>
        <dbReference type="Proteomes" id="UP000724148"/>
    </source>
</evidence>
<dbReference type="InterPro" id="IPR013324">
    <property type="entry name" value="RNA_pol_sigma_r3/r4-like"/>
</dbReference>
<feature type="domain" description="RNA polymerase sigma factor 70 region 4 type 2" evidence="6">
    <location>
        <begin position="54"/>
        <end position="104"/>
    </location>
</feature>
<name>A0A931WP37_9BACT</name>
<dbReference type="InterPro" id="IPR013325">
    <property type="entry name" value="RNA_pol_sigma_r2"/>
</dbReference>
<evidence type="ECO:0000256" key="4">
    <source>
        <dbReference type="ARBA" id="ARBA00023125"/>
    </source>
</evidence>
<dbReference type="EMBL" id="JACOZA010000050">
    <property type="protein sequence ID" value="MBI2096897.1"/>
    <property type="molecule type" value="Genomic_DNA"/>
</dbReference>
<dbReference type="GO" id="GO:0006352">
    <property type="term" value="P:DNA-templated transcription initiation"/>
    <property type="evidence" value="ECO:0007669"/>
    <property type="project" value="InterPro"/>
</dbReference>
<dbReference type="InterPro" id="IPR039425">
    <property type="entry name" value="RNA_pol_sigma-70-like"/>
</dbReference>
<dbReference type="SUPFAM" id="SSF88946">
    <property type="entry name" value="Sigma2 domain of RNA polymerase sigma factors"/>
    <property type="match status" value="1"/>
</dbReference>
<dbReference type="GO" id="GO:0003677">
    <property type="term" value="F:DNA binding"/>
    <property type="evidence" value="ECO:0007669"/>
    <property type="project" value="UniProtKB-KW"/>
</dbReference>
<dbReference type="GO" id="GO:0016987">
    <property type="term" value="F:sigma factor activity"/>
    <property type="evidence" value="ECO:0007669"/>
    <property type="project" value="UniProtKB-KW"/>
</dbReference>
<dbReference type="Gene3D" id="1.10.10.10">
    <property type="entry name" value="Winged helix-like DNA-binding domain superfamily/Winged helix DNA-binding domain"/>
    <property type="match status" value="1"/>
</dbReference>
<dbReference type="SUPFAM" id="SSF88659">
    <property type="entry name" value="Sigma3 and sigma4 domains of RNA polymerase sigma factors"/>
    <property type="match status" value="1"/>
</dbReference>
<sequence length="111" mass="12842">LHYFFTIARNTFIDYLRRQKHAVLPITDEVLKNTADSAAESARAAEKRETAQTVKSALLKLTEEQQEIIIMKFINELSNREIAAILGKSEEAVRQLQYRALKALRRQMPIR</sequence>
<dbReference type="CDD" id="cd06171">
    <property type="entry name" value="Sigma70_r4"/>
    <property type="match status" value="1"/>
</dbReference>
<dbReference type="AlphaFoldDB" id="A0A931WP37"/>
<reference evidence="7" key="1">
    <citation type="submission" date="2020-07" db="EMBL/GenBank/DDBJ databases">
        <title>Huge and variable diversity of episymbiotic CPR bacteria and DPANN archaea in groundwater ecosystems.</title>
        <authorList>
            <person name="He C.Y."/>
            <person name="Keren R."/>
            <person name="Whittaker M."/>
            <person name="Farag I.F."/>
            <person name="Doudna J."/>
            <person name="Cate J.H.D."/>
            <person name="Banfield J.F."/>
        </authorList>
    </citation>
    <scope>NUCLEOTIDE SEQUENCE</scope>
    <source>
        <strain evidence="7">NC_groundwater_193_Ag_S-0.1um_51_7</strain>
    </source>
</reference>
<keyword evidence="5" id="KW-0804">Transcription</keyword>
<gene>
    <name evidence="7" type="ORF">HYT40_01950</name>
</gene>
<proteinExistence type="inferred from homology"/>
<keyword evidence="4" id="KW-0238">DNA-binding</keyword>
<keyword evidence="3" id="KW-0731">Sigma factor</keyword>
<dbReference type="PRINTS" id="PR00046">
    <property type="entry name" value="SIGMA70FCT"/>
</dbReference>
<evidence type="ECO:0000256" key="5">
    <source>
        <dbReference type="ARBA" id="ARBA00023163"/>
    </source>
</evidence>
<dbReference type="Proteomes" id="UP000724148">
    <property type="component" value="Unassembled WGS sequence"/>
</dbReference>
<dbReference type="PANTHER" id="PTHR43133">
    <property type="entry name" value="RNA POLYMERASE ECF-TYPE SIGMA FACTO"/>
    <property type="match status" value="1"/>
</dbReference>
<dbReference type="Pfam" id="PF08281">
    <property type="entry name" value="Sigma70_r4_2"/>
    <property type="match status" value="1"/>
</dbReference>
<organism evidence="7 8">
    <name type="scientific">Candidatus Sungiibacteriota bacterium</name>
    <dbReference type="NCBI Taxonomy" id="2750080"/>
    <lineage>
        <taxon>Bacteria</taxon>
        <taxon>Candidatus Sungiibacteriota</taxon>
    </lineage>
</organism>
<dbReference type="InterPro" id="IPR000943">
    <property type="entry name" value="RNA_pol_sigma70"/>
</dbReference>
<dbReference type="InterPro" id="IPR014284">
    <property type="entry name" value="RNA_pol_sigma-70_dom"/>
</dbReference>
<evidence type="ECO:0000256" key="2">
    <source>
        <dbReference type="ARBA" id="ARBA00023015"/>
    </source>
</evidence>
<keyword evidence="2" id="KW-0805">Transcription regulation</keyword>